<evidence type="ECO:0000313" key="2">
    <source>
        <dbReference type="Proteomes" id="UP000679950"/>
    </source>
</evidence>
<comment type="caution">
    <text evidence="1">The sequence shown here is derived from an EMBL/GenBank/DDBJ whole genome shotgun (WGS) entry which is preliminary data.</text>
</comment>
<reference evidence="1 2" key="1">
    <citation type="submission" date="2021-03" db="EMBL/GenBank/DDBJ databases">
        <title>Antimicrobial resistance genes in bacteria isolated from Japanese honey, and their potential for conferring macrolide and lincosamide resistance in the American foulbrood pathogen Paenibacillus larvae.</title>
        <authorList>
            <person name="Okamoto M."/>
            <person name="Kumagai M."/>
            <person name="Kanamori H."/>
            <person name="Takamatsu D."/>
        </authorList>
    </citation>
    <scope>NUCLEOTIDE SEQUENCE [LARGE SCALE GENOMIC DNA]</scope>
    <source>
        <strain evidence="1 2">J8TS2</strain>
    </source>
</reference>
<keyword evidence="2" id="KW-1185">Reference proteome</keyword>
<gene>
    <name evidence="1" type="ORF">J8TS2_25040</name>
</gene>
<evidence type="ECO:0000313" key="1">
    <source>
        <dbReference type="EMBL" id="GIN58185.1"/>
    </source>
</evidence>
<protein>
    <submittedName>
        <fullName evidence="1">Uncharacterized protein</fullName>
    </submittedName>
</protein>
<accession>A0ABQ4KJQ0</accession>
<name>A0ABQ4KJQ0_9BACI</name>
<proteinExistence type="predicted"/>
<organism evidence="1 2">
    <name type="scientific">Lederbergia ruris</name>
    <dbReference type="NCBI Taxonomy" id="217495"/>
    <lineage>
        <taxon>Bacteria</taxon>
        <taxon>Bacillati</taxon>
        <taxon>Bacillota</taxon>
        <taxon>Bacilli</taxon>
        <taxon>Bacillales</taxon>
        <taxon>Bacillaceae</taxon>
        <taxon>Lederbergia</taxon>
    </lineage>
</organism>
<dbReference type="Proteomes" id="UP000679950">
    <property type="component" value="Unassembled WGS sequence"/>
</dbReference>
<dbReference type="RefSeq" id="WP_212966478.1">
    <property type="nucleotide sequence ID" value="NZ_BORB01000020.1"/>
</dbReference>
<dbReference type="EMBL" id="BORB01000020">
    <property type="protein sequence ID" value="GIN58185.1"/>
    <property type="molecule type" value="Genomic_DNA"/>
</dbReference>
<sequence>MMKITFQKEIAKEFGLNESIVLEELYVRIQQKGIPLNGKVWIECTYEKWQEVFPFWSISTIKRTFSSLKKQGLILMEQHGKHRYDRTNWYAFTNEGMRHFSERETTTNVENSHWEKREEQQDVVERDGNSTTKIETHTHIKEENGIHDKISIIQKQLKNLRFYPLRTSQKEELAHACRTFPLEQIIEALTVTAERAIFAWKYAYKVLLTNKKTAPKRKTIRTEKLPDWFQEYKPSSSKEPEQVWDGEALARRQRLLAIQEKYKQQPKPTCSSV</sequence>